<dbReference type="Pfam" id="PF01027">
    <property type="entry name" value="Bax1-I"/>
    <property type="match status" value="1"/>
</dbReference>
<feature type="transmembrane region" description="Helical" evidence="6">
    <location>
        <begin position="209"/>
        <end position="232"/>
    </location>
</feature>
<keyword evidence="5 6" id="KW-0472">Membrane</keyword>
<accession>A0ABP8HT93</accession>
<comment type="subcellular location">
    <subcellularLocation>
        <location evidence="1">Membrane</location>
        <topology evidence="1">Multi-pass membrane protein</topology>
    </subcellularLocation>
</comment>
<protein>
    <submittedName>
        <fullName evidence="7">Bax inhibitor-1 family protein</fullName>
    </submittedName>
</protein>
<dbReference type="RefSeq" id="WP_223577362.1">
    <property type="nucleotide sequence ID" value="NZ_BAABFU010000001.1"/>
</dbReference>
<evidence type="ECO:0000313" key="8">
    <source>
        <dbReference type="Proteomes" id="UP001501294"/>
    </source>
</evidence>
<gene>
    <name evidence="7" type="ORF">GCM10023150_03020</name>
</gene>
<feature type="transmembrane region" description="Helical" evidence="6">
    <location>
        <begin position="123"/>
        <end position="144"/>
    </location>
</feature>
<organism evidence="7 8">
    <name type="scientific">Kangiella taiwanensis</name>
    <dbReference type="NCBI Taxonomy" id="1079179"/>
    <lineage>
        <taxon>Bacteria</taxon>
        <taxon>Pseudomonadati</taxon>
        <taxon>Pseudomonadota</taxon>
        <taxon>Gammaproteobacteria</taxon>
        <taxon>Kangiellales</taxon>
        <taxon>Kangiellaceae</taxon>
        <taxon>Kangiella</taxon>
    </lineage>
</organism>
<dbReference type="InterPro" id="IPR006214">
    <property type="entry name" value="Bax_inhibitor_1-related"/>
</dbReference>
<evidence type="ECO:0000256" key="6">
    <source>
        <dbReference type="RuleBase" id="RU004379"/>
    </source>
</evidence>
<keyword evidence="4 6" id="KW-1133">Transmembrane helix</keyword>
<comment type="caution">
    <text evidence="7">The sequence shown here is derived from an EMBL/GenBank/DDBJ whole genome shotgun (WGS) entry which is preliminary data.</text>
</comment>
<feature type="transmembrane region" description="Helical" evidence="6">
    <location>
        <begin position="179"/>
        <end position="197"/>
    </location>
</feature>
<feature type="transmembrane region" description="Helical" evidence="6">
    <location>
        <begin position="98"/>
        <end position="117"/>
    </location>
</feature>
<feature type="transmembrane region" description="Helical" evidence="6">
    <location>
        <begin position="151"/>
        <end position="173"/>
    </location>
</feature>
<proteinExistence type="inferred from homology"/>
<evidence type="ECO:0000256" key="3">
    <source>
        <dbReference type="ARBA" id="ARBA00022692"/>
    </source>
</evidence>
<dbReference type="Proteomes" id="UP001501294">
    <property type="component" value="Unassembled WGS sequence"/>
</dbReference>
<keyword evidence="8" id="KW-1185">Reference proteome</keyword>
<reference evidence="8" key="1">
    <citation type="journal article" date="2019" name="Int. J. Syst. Evol. Microbiol.">
        <title>The Global Catalogue of Microorganisms (GCM) 10K type strain sequencing project: providing services to taxonomists for standard genome sequencing and annotation.</title>
        <authorList>
            <consortium name="The Broad Institute Genomics Platform"/>
            <consortium name="The Broad Institute Genome Sequencing Center for Infectious Disease"/>
            <person name="Wu L."/>
            <person name="Ma J."/>
        </authorList>
    </citation>
    <scope>NUCLEOTIDE SEQUENCE [LARGE SCALE GENOMIC DNA]</scope>
    <source>
        <strain evidence="8">JCM 17727</strain>
    </source>
</reference>
<sequence length="236" mass="25673">MSYQDIQQQESAVSRAGLGDRAKFITKTYNHLLAAIFLFVLASVWLFQSGTSLKIATFFGSMGMGGNLLMFALFIGIGWFASRFAHTAESKAVQYMNLAIFTLLYAVFFSPILLVAAMKAPGVIQSAATITLIGAGILTAIAFITRKDFSFLRGIVMWGFGLAALAIVGGMIFGFQLGTWFSVAMIGISGAAILYDTSNIIHHYPEDKYVGASIELFASIAMLFLYILRLFMASDE</sequence>
<evidence type="ECO:0000256" key="2">
    <source>
        <dbReference type="ARBA" id="ARBA00010350"/>
    </source>
</evidence>
<comment type="similarity">
    <text evidence="2 6">Belongs to the BI1 family.</text>
</comment>
<dbReference type="PANTHER" id="PTHR23291:SF50">
    <property type="entry name" value="PROTEIN LIFEGUARD 4"/>
    <property type="match status" value="1"/>
</dbReference>
<feature type="transmembrane region" description="Helical" evidence="6">
    <location>
        <begin position="68"/>
        <end position="86"/>
    </location>
</feature>
<dbReference type="PANTHER" id="PTHR23291">
    <property type="entry name" value="BAX INHIBITOR-RELATED"/>
    <property type="match status" value="1"/>
</dbReference>
<dbReference type="EMBL" id="BAABFU010000001">
    <property type="protein sequence ID" value="GAA4344009.1"/>
    <property type="molecule type" value="Genomic_DNA"/>
</dbReference>
<keyword evidence="3 6" id="KW-0812">Transmembrane</keyword>
<evidence type="ECO:0000313" key="7">
    <source>
        <dbReference type="EMBL" id="GAA4344009.1"/>
    </source>
</evidence>
<evidence type="ECO:0000256" key="1">
    <source>
        <dbReference type="ARBA" id="ARBA00004141"/>
    </source>
</evidence>
<name>A0ABP8HT93_9GAMM</name>
<evidence type="ECO:0000256" key="5">
    <source>
        <dbReference type="ARBA" id="ARBA00023136"/>
    </source>
</evidence>
<evidence type="ECO:0000256" key="4">
    <source>
        <dbReference type="ARBA" id="ARBA00022989"/>
    </source>
</evidence>
<feature type="transmembrane region" description="Helical" evidence="6">
    <location>
        <begin position="29"/>
        <end position="48"/>
    </location>
</feature>